<dbReference type="PRINTS" id="PR00080">
    <property type="entry name" value="SDRFAMILY"/>
</dbReference>
<dbReference type="CDD" id="cd05233">
    <property type="entry name" value="SDR_c"/>
    <property type="match status" value="1"/>
</dbReference>
<name>A0A1F7XKB8_9BACT</name>
<dbReference type="Pfam" id="PF13561">
    <property type="entry name" value="adh_short_C2"/>
    <property type="match status" value="1"/>
</dbReference>
<evidence type="ECO:0000256" key="1">
    <source>
        <dbReference type="ARBA" id="ARBA00006484"/>
    </source>
</evidence>
<evidence type="ECO:0000313" key="3">
    <source>
        <dbReference type="Proteomes" id="UP000177382"/>
    </source>
</evidence>
<dbReference type="STRING" id="1802485.A2V97_00530"/>
<dbReference type="FunFam" id="3.40.50.720:FF:000084">
    <property type="entry name" value="Short-chain dehydrogenase reductase"/>
    <property type="match status" value="1"/>
</dbReference>
<protein>
    <recommendedName>
        <fullName evidence="4">Short-chain dehydrogenase</fullName>
    </recommendedName>
</protein>
<comment type="caution">
    <text evidence="2">The sequence shown here is derived from an EMBL/GenBank/DDBJ whole genome shotgun (WGS) entry which is preliminary data.</text>
</comment>
<dbReference type="PRINTS" id="PR00081">
    <property type="entry name" value="GDHRDH"/>
</dbReference>
<dbReference type="Proteomes" id="UP000177382">
    <property type="component" value="Unassembled WGS sequence"/>
</dbReference>
<dbReference type="InterPro" id="IPR036291">
    <property type="entry name" value="NAD(P)-bd_dom_sf"/>
</dbReference>
<evidence type="ECO:0008006" key="4">
    <source>
        <dbReference type="Google" id="ProtNLM"/>
    </source>
</evidence>
<comment type="similarity">
    <text evidence="1">Belongs to the short-chain dehydrogenases/reductases (SDR) family.</text>
</comment>
<accession>A0A1F7XKB8</accession>
<dbReference type="Gene3D" id="3.40.50.720">
    <property type="entry name" value="NAD(P)-binding Rossmann-like Domain"/>
    <property type="match status" value="1"/>
</dbReference>
<dbReference type="GO" id="GO:0016616">
    <property type="term" value="F:oxidoreductase activity, acting on the CH-OH group of donors, NAD or NADP as acceptor"/>
    <property type="evidence" value="ECO:0007669"/>
    <property type="project" value="TreeGrafter"/>
</dbReference>
<proteinExistence type="inferred from homology"/>
<organism evidence="2 3">
    <name type="scientific">Candidatus Woesebacteria bacterium RBG_16_42_24</name>
    <dbReference type="NCBI Taxonomy" id="1802485"/>
    <lineage>
        <taxon>Bacteria</taxon>
        <taxon>Candidatus Woeseibacteriota</taxon>
    </lineage>
</organism>
<sequence length="262" mass="28102">MSPEKPASKEQLRLKDEVAIVTGGASGIGRGIALRFAQEGAKLAILDIDLPAAKRVVKQISQKDGQAQAFDVDVRQEALIGPVVDKVVKTWGQINILVNNVGITYPVSLLDTDAPDKWRGLIDTNLTSAFLVTQTVAKKMTESKWKGSIINITSVHSQIPDPKSSHYMAAKAGLVGATKCWALELAPYGIRVNAIAPGAIRNTGMNRDITDANDLQKAKELNIPLGRHGLPEEIADAAVFLATNGYITGQEVFIDGGFILTH</sequence>
<dbReference type="SUPFAM" id="SSF51735">
    <property type="entry name" value="NAD(P)-binding Rossmann-fold domains"/>
    <property type="match status" value="1"/>
</dbReference>
<dbReference type="PANTHER" id="PTHR42760">
    <property type="entry name" value="SHORT-CHAIN DEHYDROGENASES/REDUCTASES FAMILY MEMBER"/>
    <property type="match status" value="1"/>
</dbReference>
<dbReference type="InterPro" id="IPR002347">
    <property type="entry name" value="SDR_fam"/>
</dbReference>
<dbReference type="EMBL" id="MGFX01000005">
    <property type="protein sequence ID" value="OGM15456.1"/>
    <property type="molecule type" value="Genomic_DNA"/>
</dbReference>
<gene>
    <name evidence="2" type="ORF">A2V97_00530</name>
</gene>
<evidence type="ECO:0000313" key="2">
    <source>
        <dbReference type="EMBL" id="OGM15456.1"/>
    </source>
</evidence>
<dbReference type="AlphaFoldDB" id="A0A1F7XKB8"/>
<reference evidence="2 3" key="1">
    <citation type="journal article" date="2016" name="Nat. Commun.">
        <title>Thousands of microbial genomes shed light on interconnected biogeochemical processes in an aquifer system.</title>
        <authorList>
            <person name="Anantharaman K."/>
            <person name="Brown C.T."/>
            <person name="Hug L.A."/>
            <person name="Sharon I."/>
            <person name="Castelle C.J."/>
            <person name="Probst A.J."/>
            <person name="Thomas B.C."/>
            <person name="Singh A."/>
            <person name="Wilkins M.J."/>
            <person name="Karaoz U."/>
            <person name="Brodie E.L."/>
            <person name="Williams K.H."/>
            <person name="Hubbard S.S."/>
            <person name="Banfield J.F."/>
        </authorList>
    </citation>
    <scope>NUCLEOTIDE SEQUENCE [LARGE SCALE GENOMIC DNA]</scope>
</reference>